<keyword evidence="5" id="KW-0175">Coiled coil</keyword>
<keyword evidence="2" id="KW-0067">ATP-binding</keyword>
<dbReference type="PROSITE" id="PS00688">
    <property type="entry name" value="SIGMA54_INTERACT_3"/>
    <property type="match status" value="1"/>
</dbReference>
<dbReference type="GO" id="GO:0005524">
    <property type="term" value="F:ATP binding"/>
    <property type="evidence" value="ECO:0007669"/>
    <property type="project" value="UniProtKB-KW"/>
</dbReference>
<reference evidence="7" key="1">
    <citation type="submission" date="2019-08" db="EMBL/GenBank/DDBJ databases">
        <authorList>
            <person name="Kucharzyk K."/>
            <person name="Murdoch R.W."/>
            <person name="Higgins S."/>
            <person name="Loffler F."/>
        </authorList>
    </citation>
    <scope>NUCLEOTIDE SEQUENCE</scope>
</reference>
<keyword evidence="1" id="KW-0547">Nucleotide-binding</keyword>
<dbReference type="InterPro" id="IPR025944">
    <property type="entry name" value="Sigma_54_int_dom_CS"/>
</dbReference>
<dbReference type="InterPro" id="IPR058031">
    <property type="entry name" value="AAA_lid_NorR"/>
</dbReference>
<evidence type="ECO:0000256" key="4">
    <source>
        <dbReference type="ARBA" id="ARBA00023163"/>
    </source>
</evidence>
<organism evidence="7">
    <name type="scientific">bioreactor metagenome</name>
    <dbReference type="NCBI Taxonomy" id="1076179"/>
    <lineage>
        <taxon>unclassified sequences</taxon>
        <taxon>metagenomes</taxon>
        <taxon>ecological metagenomes</taxon>
    </lineage>
</organism>
<dbReference type="InterPro" id="IPR030828">
    <property type="entry name" value="HTH_TyrR"/>
</dbReference>
<dbReference type="PROSITE" id="PS50045">
    <property type="entry name" value="SIGMA54_INTERACT_4"/>
    <property type="match status" value="1"/>
</dbReference>
<dbReference type="InterPro" id="IPR009057">
    <property type="entry name" value="Homeodomain-like_sf"/>
</dbReference>
<gene>
    <name evidence="7" type="primary">vnfA_11</name>
    <name evidence="7" type="ORF">SDC9_175233</name>
</gene>
<dbReference type="SUPFAM" id="SSF52540">
    <property type="entry name" value="P-loop containing nucleoside triphosphate hydrolases"/>
    <property type="match status" value="1"/>
</dbReference>
<feature type="coiled-coil region" evidence="5">
    <location>
        <begin position="157"/>
        <end position="192"/>
    </location>
</feature>
<dbReference type="Pfam" id="PF18024">
    <property type="entry name" value="HTH_50"/>
    <property type="match status" value="1"/>
</dbReference>
<dbReference type="Gene3D" id="1.10.10.60">
    <property type="entry name" value="Homeodomain-like"/>
    <property type="match status" value="1"/>
</dbReference>
<dbReference type="PANTHER" id="PTHR32071:SF57">
    <property type="entry name" value="C4-DICARBOXYLATE TRANSPORT TRANSCRIPTIONAL REGULATORY PROTEIN DCTD"/>
    <property type="match status" value="1"/>
</dbReference>
<evidence type="ECO:0000256" key="2">
    <source>
        <dbReference type="ARBA" id="ARBA00022840"/>
    </source>
</evidence>
<dbReference type="InterPro" id="IPR027417">
    <property type="entry name" value="P-loop_NTPase"/>
</dbReference>
<proteinExistence type="predicted"/>
<evidence type="ECO:0000313" key="7">
    <source>
        <dbReference type="EMBL" id="MPN27799.1"/>
    </source>
</evidence>
<dbReference type="SUPFAM" id="SSF46689">
    <property type="entry name" value="Homeodomain-like"/>
    <property type="match status" value="1"/>
</dbReference>
<evidence type="ECO:0000256" key="1">
    <source>
        <dbReference type="ARBA" id="ARBA00022741"/>
    </source>
</evidence>
<evidence type="ECO:0000256" key="3">
    <source>
        <dbReference type="ARBA" id="ARBA00023015"/>
    </source>
</evidence>
<dbReference type="EMBL" id="VSSQ01077812">
    <property type="protein sequence ID" value="MPN27799.1"/>
    <property type="molecule type" value="Genomic_DNA"/>
</dbReference>
<evidence type="ECO:0000256" key="5">
    <source>
        <dbReference type="SAM" id="Coils"/>
    </source>
</evidence>
<dbReference type="Pfam" id="PF00158">
    <property type="entry name" value="Sigma54_activat"/>
    <property type="match status" value="1"/>
</dbReference>
<dbReference type="GO" id="GO:0006355">
    <property type="term" value="P:regulation of DNA-templated transcription"/>
    <property type="evidence" value="ECO:0007669"/>
    <property type="project" value="InterPro"/>
</dbReference>
<evidence type="ECO:0000259" key="6">
    <source>
        <dbReference type="PROSITE" id="PS50045"/>
    </source>
</evidence>
<keyword evidence="3" id="KW-0805">Transcription regulation</keyword>
<dbReference type="InterPro" id="IPR002078">
    <property type="entry name" value="Sigma_54_int"/>
</dbReference>
<dbReference type="AlphaFoldDB" id="A0A645GPH1"/>
<accession>A0A645GPH1</accession>
<dbReference type="PANTHER" id="PTHR32071">
    <property type="entry name" value="TRANSCRIPTIONAL REGULATORY PROTEIN"/>
    <property type="match status" value="1"/>
</dbReference>
<dbReference type="Gene3D" id="3.40.50.300">
    <property type="entry name" value="P-loop containing nucleotide triphosphate hydrolases"/>
    <property type="match status" value="1"/>
</dbReference>
<dbReference type="Pfam" id="PF25601">
    <property type="entry name" value="AAA_lid_14"/>
    <property type="match status" value="1"/>
</dbReference>
<dbReference type="Gene3D" id="1.10.8.60">
    <property type="match status" value="1"/>
</dbReference>
<comment type="caution">
    <text evidence="7">The sequence shown here is derived from an EMBL/GenBank/DDBJ whole genome shotgun (WGS) entry which is preliminary data.</text>
</comment>
<keyword evidence="4" id="KW-0804">Transcription</keyword>
<dbReference type="GO" id="GO:0003677">
    <property type="term" value="F:DNA binding"/>
    <property type="evidence" value="ECO:0007669"/>
    <property type="project" value="UniProtKB-KW"/>
</dbReference>
<sequence>MRLQVKLLSVLDEKKFRRIGGCEEIQLKARIIVATNKDLEQCVANGTFREDLYYRINVLPIRIPSLAERKEDIPNLIDNFLKIYNEKYDSNKRISSCVYEALLMYNYPGNIRELKNIIERLVILSENNEISSYDIQRVLKIDKSVNDITNAPAEFEIVHLKERVENYEKQLLKAVAEKYKTTREQAKVLEIDQSTIVKKRKKYSL</sequence>
<name>A0A645GPH1_9ZZZZ</name>
<protein>
    <submittedName>
        <fullName evidence="7">Nitrogen fixation protein VnfA</fullName>
    </submittedName>
</protein>
<feature type="domain" description="Sigma-54 factor interaction" evidence="6">
    <location>
        <begin position="1"/>
        <end position="123"/>
    </location>
</feature>